<accession>A0A833J1V4</accession>
<dbReference type="AlphaFoldDB" id="A0A833J1V4"/>
<comment type="caution">
    <text evidence="1">The sequence shown here is derived from an EMBL/GenBank/DDBJ whole genome shotgun (WGS) entry which is preliminary data.</text>
</comment>
<evidence type="ECO:0008006" key="3">
    <source>
        <dbReference type="Google" id="ProtNLM"/>
    </source>
</evidence>
<evidence type="ECO:0000313" key="2">
    <source>
        <dbReference type="Proteomes" id="UP000469949"/>
    </source>
</evidence>
<name>A0A833J1V4_9HYPH</name>
<sequence length="217" mass="25430">MRIFYGIHLKSSRLSTAFDIVRFISESDSIRFSHITMRGPYSKPLNKAALENLNNSYQRDWTVRLDGAGSFMTERQNTVLVRVDLLQLKDLVYKPDYADGIPHITLYDGTDRLFAEKLISLLYKYDFHEYVEVNQLQRLSAKAPTGGNFSILYNEFHQKYVEYIGDLPDTKSLKQMSVQEKMAIIQKVLDDNFSRISDKLIRYKLDDRQAEFRFDDE</sequence>
<reference evidence="1 2" key="1">
    <citation type="submission" date="2019-10" db="EMBL/GenBank/DDBJ databases">
        <title>Draft Genome Sequence of the Caffeine Degrading Methylotroph Methylorubrum populi PINKEL.</title>
        <authorList>
            <person name="Dawson S.C."/>
            <person name="Zhang X."/>
            <person name="Wright M.E."/>
            <person name="Sharma G."/>
            <person name="Langner J.T."/>
            <person name="Ditty J.L."/>
            <person name="Subuyuj G.A."/>
        </authorList>
    </citation>
    <scope>NUCLEOTIDE SEQUENCE [LARGE SCALE GENOMIC DNA]</scope>
    <source>
        <strain evidence="1 2">Pinkel</strain>
    </source>
</reference>
<dbReference type="EMBL" id="WEKV01000020">
    <property type="protein sequence ID" value="KAB7782629.1"/>
    <property type="molecule type" value="Genomic_DNA"/>
</dbReference>
<evidence type="ECO:0000313" key="1">
    <source>
        <dbReference type="EMBL" id="KAB7782629.1"/>
    </source>
</evidence>
<protein>
    <recommendedName>
        <fullName evidence="3">2'-5' RNA ligase</fullName>
    </recommendedName>
</protein>
<proteinExistence type="predicted"/>
<organism evidence="1 2">
    <name type="scientific">Methylorubrum populi</name>
    <dbReference type="NCBI Taxonomy" id="223967"/>
    <lineage>
        <taxon>Bacteria</taxon>
        <taxon>Pseudomonadati</taxon>
        <taxon>Pseudomonadota</taxon>
        <taxon>Alphaproteobacteria</taxon>
        <taxon>Hyphomicrobiales</taxon>
        <taxon>Methylobacteriaceae</taxon>
        <taxon>Methylorubrum</taxon>
    </lineage>
</organism>
<gene>
    <name evidence="1" type="ORF">F8B43_5384</name>
</gene>
<dbReference type="Proteomes" id="UP000469949">
    <property type="component" value="Unassembled WGS sequence"/>
</dbReference>